<evidence type="ECO:0000313" key="1">
    <source>
        <dbReference type="EMBL" id="AGT42733.1"/>
    </source>
</evidence>
<keyword evidence="2" id="KW-1185">Reference proteome</keyword>
<dbReference type="Proteomes" id="UP000015620">
    <property type="component" value="Chromosome"/>
</dbReference>
<dbReference type="PATRIC" id="fig|1291379.3.peg.233"/>
<name>S5ZXM1_9SPIR</name>
<dbReference type="AlphaFoldDB" id="S5ZXM1"/>
<accession>S5ZXM1</accession>
<dbReference type="HOGENOM" id="CLU_2959489_0_0_12"/>
<dbReference type="EMBL" id="CP004120">
    <property type="protein sequence ID" value="AGT42733.1"/>
    <property type="molecule type" value="Genomic_DNA"/>
</dbReference>
<protein>
    <submittedName>
        <fullName evidence="1">Uncharacterized protein</fullName>
    </submittedName>
</protein>
<organism evidence="1 2">
    <name type="scientific">Treponema pedis str. T A4</name>
    <dbReference type="NCBI Taxonomy" id="1291379"/>
    <lineage>
        <taxon>Bacteria</taxon>
        <taxon>Pseudomonadati</taxon>
        <taxon>Spirochaetota</taxon>
        <taxon>Spirochaetia</taxon>
        <taxon>Spirochaetales</taxon>
        <taxon>Treponemataceae</taxon>
        <taxon>Treponema</taxon>
    </lineage>
</organism>
<proteinExistence type="predicted"/>
<reference evidence="1 2" key="1">
    <citation type="journal article" date="2013" name="PLoS ONE">
        <title>Genome-Wide Relatedness of Treponema pedis, from Gingiva and Necrotic Skin Lesions of Pigs, with the Human Oral Pathogen Treponema denticola.</title>
        <authorList>
            <person name="Svartstrom O."/>
            <person name="Mushtaq M."/>
            <person name="Pringle M."/>
            <person name="Segerman B."/>
        </authorList>
    </citation>
    <scope>NUCLEOTIDE SEQUENCE [LARGE SCALE GENOMIC DNA]</scope>
    <source>
        <strain evidence="1">T A4</strain>
    </source>
</reference>
<evidence type="ECO:0000313" key="2">
    <source>
        <dbReference type="Proteomes" id="UP000015620"/>
    </source>
</evidence>
<sequence length="59" mass="6416">MNRLGALPLRIPLYRSTSCTILTPSFVCRKLASGLFRRTSCSLPLRFGAKALTRFAAGG</sequence>
<gene>
    <name evidence="1" type="ORF">TPE_0237</name>
</gene>
<dbReference type="KEGG" id="tped:TPE_0237"/>